<evidence type="ECO:0000256" key="2">
    <source>
        <dbReference type="ARBA" id="ARBA00001946"/>
    </source>
</evidence>
<dbReference type="Pfam" id="PF02784">
    <property type="entry name" value="Orn_Arg_deC_N"/>
    <property type="match status" value="1"/>
</dbReference>
<dbReference type="InterPro" id="IPR029066">
    <property type="entry name" value="PLP-binding_barrel"/>
</dbReference>
<dbReference type="NCBIfam" id="TIGR01273">
    <property type="entry name" value="speA"/>
    <property type="match status" value="1"/>
</dbReference>
<dbReference type="InterPro" id="IPR009006">
    <property type="entry name" value="Ala_racemase/Decarboxylase_C"/>
</dbReference>
<evidence type="ECO:0000256" key="15">
    <source>
        <dbReference type="PIRSR" id="PIRSR600183-50"/>
    </source>
</evidence>
<evidence type="ECO:0000256" key="16">
    <source>
        <dbReference type="RuleBase" id="RU003740"/>
    </source>
</evidence>
<dbReference type="KEGG" id="cmos:111451219"/>
<dbReference type="InterPro" id="IPR022644">
    <property type="entry name" value="De-COase2_N"/>
</dbReference>
<dbReference type="PIRSF" id="PIRSF001336">
    <property type="entry name" value="Arg_decrbxlase"/>
    <property type="match status" value="1"/>
</dbReference>
<dbReference type="CDD" id="cd06830">
    <property type="entry name" value="PLPDE_III_ADC"/>
    <property type="match status" value="1"/>
</dbReference>
<keyword evidence="9" id="KW-0661">Putrescine biosynthesis</keyword>
<evidence type="ECO:0000256" key="8">
    <source>
        <dbReference type="ARBA" id="ARBA00022898"/>
    </source>
</evidence>
<dbReference type="UniPathway" id="UPA00186">
    <property type="reaction ID" value="UER00284"/>
</dbReference>
<feature type="modified residue" description="N6-(pyridoxal phosphate)lysine" evidence="14">
    <location>
        <position position="161"/>
    </location>
</feature>
<name>A0A6J1G6G6_CUCMO</name>
<dbReference type="InterPro" id="IPR022653">
    <property type="entry name" value="De-COase2_pyr-phos_BS"/>
</dbReference>
<dbReference type="PROSITE" id="PS00879">
    <property type="entry name" value="ODR_DC_2_2"/>
    <property type="match status" value="1"/>
</dbReference>
<evidence type="ECO:0000256" key="4">
    <source>
        <dbReference type="ARBA" id="ARBA00008357"/>
    </source>
</evidence>
<keyword evidence="18" id="KW-1185">Reference proteome</keyword>
<evidence type="ECO:0000256" key="6">
    <source>
        <dbReference type="ARBA" id="ARBA00022793"/>
    </source>
</evidence>
<dbReference type="SUPFAM" id="SSF51419">
    <property type="entry name" value="PLP-binding barrel"/>
    <property type="match status" value="1"/>
</dbReference>
<comment type="catalytic activity">
    <reaction evidence="12 16">
        <text>L-arginine + H(+) = agmatine + CO2</text>
        <dbReference type="Rhea" id="RHEA:17641"/>
        <dbReference type="ChEBI" id="CHEBI:15378"/>
        <dbReference type="ChEBI" id="CHEBI:16526"/>
        <dbReference type="ChEBI" id="CHEBI:32682"/>
        <dbReference type="ChEBI" id="CHEBI:58145"/>
        <dbReference type="EC" id="4.1.1.19"/>
    </reaction>
</comment>
<evidence type="ECO:0000256" key="9">
    <source>
        <dbReference type="ARBA" id="ARBA00023023"/>
    </source>
</evidence>
<dbReference type="GO" id="GO:0008792">
    <property type="term" value="F:arginine decarboxylase activity"/>
    <property type="evidence" value="ECO:0007669"/>
    <property type="project" value="UniProtKB-EC"/>
</dbReference>
<dbReference type="InterPro" id="IPR002985">
    <property type="entry name" value="Arg_decrbxlase"/>
</dbReference>
<feature type="active site" description="Proton donor" evidence="15">
    <location>
        <position position="552"/>
    </location>
</feature>
<evidence type="ECO:0000256" key="1">
    <source>
        <dbReference type="ARBA" id="ARBA00001933"/>
    </source>
</evidence>
<dbReference type="Gene3D" id="3.20.20.10">
    <property type="entry name" value="Alanine racemase"/>
    <property type="match status" value="1"/>
</dbReference>
<evidence type="ECO:0000313" key="19">
    <source>
        <dbReference type="RefSeq" id="XP_022947324.1"/>
    </source>
</evidence>
<evidence type="ECO:0000256" key="14">
    <source>
        <dbReference type="PIRSR" id="PIRSR001336-50"/>
    </source>
</evidence>
<accession>A0A6J1G6G6</accession>
<dbReference type="PROSITE" id="PS00878">
    <property type="entry name" value="ODR_DC_2_1"/>
    <property type="match status" value="1"/>
</dbReference>
<dbReference type="PRINTS" id="PR01179">
    <property type="entry name" value="ODADCRBXLASE"/>
</dbReference>
<protein>
    <recommendedName>
        <fullName evidence="13 16">Arginine decarboxylase</fullName>
        <ecNumber evidence="5 16">4.1.1.19</ecNumber>
    </recommendedName>
</protein>
<dbReference type="Gene3D" id="2.40.37.10">
    <property type="entry name" value="Lyase, Ornithine Decarboxylase, Chain A, domain 1"/>
    <property type="match status" value="1"/>
</dbReference>
<dbReference type="Proteomes" id="UP000504609">
    <property type="component" value="Unplaced"/>
</dbReference>
<evidence type="ECO:0000256" key="12">
    <source>
        <dbReference type="ARBA" id="ARBA00049309"/>
    </source>
</evidence>
<evidence type="ECO:0000259" key="17">
    <source>
        <dbReference type="Pfam" id="PF02784"/>
    </source>
</evidence>
<reference evidence="19" key="1">
    <citation type="submission" date="2025-08" db="UniProtKB">
        <authorList>
            <consortium name="RefSeq"/>
        </authorList>
    </citation>
    <scope>IDENTIFICATION</scope>
    <source>
        <tissue evidence="19">Young leaves</tissue>
    </source>
</reference>
<keyword evidence="8 14" id="KW-0663">Pyridoxal phosphate</keyword>
<organism evidence="18 19">
    <name type="scientific">Cucurbita moschata</name>
    <name type="common">Winter crookneck squash</name>
    <name type="synonym">Cucurbita pepo var. moschata</name>
    <dbReference type="NCBI Taxonomy" id="3662"/>
    <lineage>
        <taxon>Eukaryota</taxon>
        <taxon>Viridiplantae</taxon>
        <taxon>Streptophyta</taxon>
        <taxon>Embryophyta</taxon>
        <taxon>Tracheophyta</taxon>
        <taxon>Spermatophyta</taxon>
        <taxon>Magnoliopsida</taxon>
        <taxon>eudicotyledons</taxon>
        <taxon>Gunneridae</taxon>
        <taxon>Pentapetalae</taxon>
        <taxon>rosids</taxon>
        <taxon>fabids</taxon>
        <taxon>Cucurbitales</taxon>
        <taxon>Cucurbitaceae</taxon>
        <taxon>Cucurbiteae</taxon>
        <taxon>Cucurbita</taxon>
    </lineage>
</organism>
<keyword evidence="10 16" id="KW-0745">Spermidine biosynthesis</keyword>
<dbReference type="InterPro" id="IPR000183">
    <property type="entry name" value="Orn/DAP/Arg_de-COase"/>
</dbReference>
<feature type="domain" description="Orn/DAP/Arg decarboxylase 2 N-terminal" evidence="17">
    <location>
        <begin position="153"/>
        <end position="406"/>
    </location>
</feature>
<dbReference type="GO" id="GO:0009409">
    <property type="term" value="P:response to cold"/>
    <property type="evidence" value="ECO:0007669"/>
    <property type="project" value="UniProtKB-ARBA"/>
</dbReference>
<dbReference type="AlphaFoldDB" id="A0A6J1G6G6"/>
<comment type="cofactor">
    <cofactor evidence="1 14 16">
        <name>pyridoxal 5'-phosphate</name>
        <dbReference type="ChEBI" id="CHEBI:597326"/>
    </cofactor>
</comment>
<evidence type="ECO:0000256" key="7">
    <source>
        <dbReference type="ARBA" id="ARBA00022842"/>
    </source>
</evidence>
<evidence type="ECO:0000256" key="13">
    <source>
        <dbReference type="ARBA" id="ARBA00067569"/>
    </source>
</evidence>
<keyword evidence="11 16" id="KW-0456">Lyase</keyword>
<dbReference type="GO" id="GO:0006527">
    <property type="term" value="P:L-arginine catabolic process"/>
    <property type="evidence" value="ECO:0007669"/>
    <property type="project" value="InterPro"/>
</dbReference>
<dbReference type="Gene3D" id="1.20.58.930">
    <property type="match status" value="1"/>
</dbReference>
<dbReference type="GeneID" id="111451219"/>
<dbReference type="RefSeq" id="XP_022947324.1">
    <property type="nucleotide sequence ID" value="XM_023091556.1"/>
</dbReference>
<proteinExistence type="inferred from homology"/>
<gene>
    <name evidence="19" type="primary">LOC111451219</name>
</gene>
<evidence type="ECO:0000256" key="3">
    <source>
        <dbReference type="ARBA" id="ARBA00004773"/>
    </source>
</evidence>
<dbReference type="NCBIfam" id="NF003763">
    <property type="entry name" value="PRK05354.1"/>
    <property type="match status" value="1"/>
</dbReference>
<dbReference type="GO" id="GO:0009446">
    <property type="term" value="P:putrescine biosynthetic process"/>
    <property type="evidence" value="ECO:0007669"/>
    <property type="project" value="UniProtKB-KW"/>
</dbReference>
<comment type="similarity">
    <text evidence="4 16">Belongs to the Orn/Lys/Arg decarboxylase class-II family. SpeA subfamily.</text>
</comment>
<comment type="pathway">
    <text evidence="3 16">Amine and polyamine biosynthesis; agmatine biosynthesis; agmatine from L-arginine: step 1/1.</text>
</comment>
<dbReference type="PANTHER" id="PTHR43295:SF1">
    <property type="entry name" value="ARGININE DECARBOXYLASE 1, CHLOROPLASTIC-RELATED"/>
    <property type="match status" value="1"/>
</dbReference>
<dbReference type="EC" id="4.1.1.19" evidence="5 16"/>
<dbReference type="FunFam" id="3.20.20.10:FF:000001">
    <property type="entry name" value="Biosynthetic arginine decarboxylase"/>
    <property type="match status" value="1"/>
</dbReference>
<dbReference type="GO" id="GO:0008295">
    <property type="term" value="P:spermidine biosynthetic process"/>
    <property type="evidence" value="ECO:0007669"/>
    <property type="project" value="UniProtKB-KW"/>
</dbReference>
<comment type="cofactor">
    <cofactor evidence="2 16">
        <name>Mg(2+)</name>
        <dbReference type="ChEBI" id="CHEBI:18420"/>
    </cofactor>
</comment>
<evidence type="ECO:0000313" key="18">
    <source>
        <dbReference type="Proteomes" id="UP000504609"/>
    </source>
</evidence>
<dbReference type="PRINTS" id="PR01180">
    <property type="entry name" value="ARGDCRBXLASE"/>
</dbReference>
<evidence type="ECO:0000256" key="11">
    <source>
        <dbReference type="ARBA" id="ARBA00023239"/>
    </source>
</evidence>
<evidence type="ECO:0000256" key="5">
    <source>
        <dbReference type="ARBA" id="ARBA00012426"/>
    </source>
</evidence>
<dbReference type="InterPro" id="IPR022657">
    <property type="entry name" value="De-COase2_CS"/>
</dbReference>
<keyword evidence="6 16" id="KW-0210">Decarboxylase</keyword>
<dbReference type="PANTHER" id="PTHR43295">
    <property type="entry name" value="ARGININE DECARBOXYLASE"/>
    <property type="match status" value="1"/>
</dbReference>
<evidence type="ECO:0000256" key="10">
    <source>
        <dbReference type="ARBA" id="ARBA00023066"/>
    </source>
</evidence>
<keyword evidence="7 16" id="KW-0460">Magnesium</keyword>
<dbReference type="SMR" id="A0A6J1G6G6"/>
<sequence>MPALAYCVEAAAAPPPGCAFAGDSSLPSLVLFSGGPPETTIFTSPAATPISENPSWSPSLSSSLYKIDGWGAPYFSVNGTGNMTVRPYGTATLPHQEIDLLKIVKKASDPISSGGLGLQLPLIVRFPDVLKNRLESLQSAFDCAIQSQGYGSHYQGVYPVKCNQDRFVVEDIVKFGSPFRFGLEAGSKPEILLAMSCLCKGNRDAFLVCNGFKDAEYISLALIARKLALNTVIVLEQEEELDLVIDLSKALVVRPVIGMRAKLRTKHSGHFGSTSGEKGKFGLTTTQILRVVRKLKQADMLDCLQLLHFHIGSQIPSTALLTDGISEAAQIYCELVRLGANMLVIDIGGGLGIDYDGSKSGDSELSVAYELEEYASTVVDAVRCVCDRRAVKHPIICSESGRAIVSHHSVLIFEAVSASSYEVPSMSPIERQYLVDGLTDDARIDYQNLLTAAYMGEYEACLLYADQLKQCCVDKFKDGCLGMEELAAVDGLCALVSKAIGEVDAVRTYHVNLSIFTSIPDFWGIDQLFPIVPIHRLDQRPSVRGILSDLTCDSDGKIDRFINGESSLPLHELEGNSSLSGGGGRYYLGMFLGGAYEEALGGVHNLFSSPSVVRVMQSDGPHSFAVTRTVPGPSCADILRVMQHEPELMFDTLKHRAEEVGQEEDDVGGIANSLAMSFRNMPYLASASSSANVAGDAEQWTYCYA</sequence>